<proteinExistence type="predicted"/>
<dbReference type="AlphaFoldDB" id="A0A1T4QX12"/>
<dbReference type="Proteomes" id="UP000190328">
    <property type="component" value="Unassembled WGS sequence"/>
</dbReference>
<protein>
    <submittedName>
        <fullName evidence="2">Uncharacterized protein</fullName>
    </submittedName>
</protein>
<evidence type="ECO:0000313" key="2">
    <source>
        <dbReference type="EMBL" id="SKA07848.1"/>
    </source>
</evidence>
<accession>A0A1T4QX12</accession>
<feature type="transmembrane region" description="Helical" evidence="1">
    <location>
        <begin position="7"/>
        <end position="27"/>
    </location>
</feature>
<name>A0A1T4QX12_9ENTE</name>
<evidence type="ECO:0000256" key="1">
    <source>
        <dbReference type="SAM" id="Phobius"/>
    </source>
</evidence>
<dbReference type="STRING" id="263852.SAMN02745116_02344"/>
<organism evidence="2 3">
    <name type="scientific">Pilibacter termitis</name>
    <dbReference type="NCBI Taxonomy" id="263852"/>
    <lineage>
        <taxon>Bacteria</taxon>
        <taxon>Bacillati</taxon>
        <taxon>Bacillota</taxon>
        <taxon>Bacilli</taxon>
        <taxon>Lactobacillales</taxon>
        <taxon>Enterococcaceae</taxon>
        <taxon>Pilibacter</taxon>
    </lineage>
</organism>
<keyword evidence="1" id="KW-0472">Membrane</keyword>
<sequence length="81" mass="9534">MKRIGNFFSFALFCLPSIAYIIAYMLPNVKLKISFPVLMVVLMFYNLAVGFFYGWIFSRKEIEDLADEIDKLNEKLQKLEQ</sequence>
<evidence type="ECO:0000313" key="3">
    <source>
        <dbReference type="Proteomes" id="UP000190328"/>
    </source>
</evidence>
<reference evidence="2 3" key="1">
    <citation type="submission" date="2017-02" db="EMBL/GenBank/DDBJ databases">
        <authorList>
            <person name="Peterson S.W."/>
        </authorList>
    </citation>
    <scope>NUCLEOTIDE SEQUENCE [LARGE SCALE GENOMIC DNA]</scope>
    <source>
        <strain evidence="2 3">ATCC BAA-1030</strain>
    </source>
</reference>
<feature type="transmembrane region" description="Helical" evidence="1">
    <location>
        <begin position="33"/>
        <end position="56"/>
    </location>
</feature>
<keyword evidence="3" id="KW-1185">Reference proteome</keyword>
<keyword evidence="1" id="KW-1133">Transmembrane helix</keyword>
<keyword evidence="1" id="KW-0812">Transmembrane</keyword>
<gene>
    <name evidence="2" type="ORF">SAMN02745116_02344</name>
</gene>
<dbReference type="EMBL" id="FUXI01000034">
    <property type="protein sequence ID" value="SKA07848.1"/>
    <property type="molecule type" value="Genomic_DNA"/>
</dbReference>